<proteinExistence type="predicted"/>
<protein>
    <submittedName>
        <fullName evidence="1">Uncharacterized protein</fullName>
    </submittedName>
</protein>
<dbReference type="RefSeq" id="WP_252422502.1">
    <property type="nucleotide sequence ID" value="NZ_JAMWMR010000003.1"/>
</dbReference>
<organism evidence="1 2">
    <name type="scientific">Streptomyces macrolidinus</name>
    <dbReference type="NCBI Taxonomy" id="2952607"/>
    <lineage>
        <taxon>Bacteria</taxon>
        <taxon>Bacillati</taxon>
        <taxon>Actinomycetota</taxon>
        <taxon>Actinomycetes</taxon>
        <taxon>Kitasatosporales</taxon>
        <taxon>Streptomycetaceae</taxon>
        <taxon>Streptomyces</taxon>
    </lineage>
</organism>
<dbReference type="Proteomes" id="UP001523219">
    <property type="component" value="Unassembled WGS sequence"/>
</dbReference>
<name>A0ABT0Z9S7_9ACTN</name>
<dbReference type="EMBL" id="JAMWMR010000003">
    <property type="protein sequence ID" value="MCN9240207.1"/>
    <property type="molecule type" value="Genomic_DNA"/>
</dbReference>
<comment type="caution">
    <text evidence="1">The sequence shown here is derived from an EMBL/GenBank/DDBJ whole genome shotgun (WGS) entry which is preliminary data.</text>
</comment>
<gene>
    <name evidence="1" type="ORF">NGF19_05270</name>
</gene>
<evidence type="ECO:0000313" key="1">
    <source>
        <dbReference type="EMBL" id="MCN9240207.1"/>
    </source>
</evidence>
<keyword evidence="2" id="KW-1185">Reference proteome</keyword>
<evidence type="ECO:0000313" key="2">
    <source>
        <dbReference type="Proteomes" id="UP001523219"/>
    </source>
</evidence>
<sequence length="248" mass="27047">MRIVPTAPDEWHPHITVAGPEYEGLLYWLRSFVAVPLTGDALVLRGVLPPRGTDGGPRVALWNGRDLSSSVAFDIALTDAEGDLLDPLLHILALRRLAADHAAGRLAAPAGTDGFGIPVHDMRQRYAEIAAACRPTISDALDLPLRALTAQVQDLEDCALWGFVLADDATGRYYVRVPGEIKPEEIMVGVDVRLRDRTGTPKRHVGMLDVYLPSLAYDRDLTRHRVADGDGYCDMVCDVTEFVGGPEE</sequence>
<accession>A0ABT0Z9S7</accession>
<reference evidence="1 2" key="1">
    <citation type="submission" date="2022-05" db="EMBL/GenBank/DDBJ databases">
        <title>Streptomyces sp. nov. RY43-2 isolated from soil of a peat swamp forest.</title>
        <authorList>
            <person name="Kanchanasin P."/>
            <person name="Tanasupawat S."/>
            <person name="Phongsopitanun W."/>
        </authorList>
    </citation>
    <scope>NUCLEOTIDE SEQUENCE [LARGE SCALE GENOMIC DNA]</scope>
    <source>
        <strain evidence="1 2">RY43-2</strain>
    </source>
</reference>